<protein>
    <recommendedName>
        <fullName evidence="6">Ribosomal RNA small subunit methyltransferase H</fullName>
        <ecNumber evidence="6">2.1.1.199</ecNumber>
    </recommendedName>
    <alternativeName>
        <fullName evidence="6">16S rRNA m(4)C1402 methyltransferase</fullName>
    </alternativeName>
    <alternativeName>
        <fullName evidence="6">rRNA (cytosine-N(4)-)-methyltransferase RsmH</fullName>
    </alternativeName>
</protein>
<keyword evidence="4 6" id="KW-0808">Transferase</keyword>
<organism evidence="7 8">
    <name type="scientific">Candidatus Kaiserbacteria bacterium RIFCSPHIGHO2_02_FULL_59_21</name>
    <dbReference type="NCBI Taxonomy" id="1798500"/>
    <lineage>
        <taxon>Bacteria</taxon>
        <taxon>Candidatus Kaiseribacteriota</taxon>
    </lineage>
</organism>
<dbReference type="PIRSF" id="PIRSF004486">
    <property type="entry name" value="MraW"/>
    <property type="match status" value="1"/>
</dbReference>
<keyword evidence="6" id="KW-0963">Cytoplasm</keyword>
<feature type="binding site" evidence="6">
    <location>
        <position position="83"/>
    </location>
    <ligand>
        <name>S-adenosyl-L-methionine</name>
        <dbReference type="ChEBI" id="CHEBI:59789"/>
    </ligand>
</feature>
<name>A0A1F6E006_9BACT</name>
<dbReference type="STRING" id="1798500.A3C21_04180"/>
<dbReference type="GO" id="GO:0070475">
    <property type="term" value="P:rRNA base methylation"/>
    <property type="evidence" value="ECO:0007669"/>
    <property type="project" value="UniProtKB-UniRule"/>
</dbReference>
<dbReference type="PANTHER" id="PTHR11265:SF0">
    <property type="entry name" value="12S RRNA N4-METHYLCYTIDINE METHYLTRANSFERASE"/>
    <property type="match status" value="1"/>
</dbReference>
<dbReference type="InterPro" id="IPR023397">
    <property type="entry name" value="SAM-dep_MeTrfase_MraW_recog"/>
</dbReference>
<dbReference type="PANTHER" id="PTHR11265">
    <property type="entry name" value="S-ADENOSYL-METHYLTRANSFERASE MRAW"/>
    <property type="match status" value="1"/>
</dbReference>
<sequence length="317" mass="34724">MTKDESGHTPVLLHEVVFLLDVRRGDVVLDATLGGGGHAEKLVKGLGGNGLFIGFDADSDALQRTRKVLAHARAPVRLVCGNFRNIGRELERLGVKSMTKALFDLGMSSYQLNLDSGLPAASWAQAGRGFSFKADEPLLMTYAKHPGAEAVTAATIVNTWSEKTLADIIFGFGEERYARRIARAIVERRHKHPFRTSHELAETIREATPRGYRGGRIHPATRTFQALRIAVNDELGALSEGLAAAWKLLAPGGRIAVISFHSLEDRLVKRMFAAWEKDGEGKRLVKKPVVPGREEVIANPRARSAKLRVIEKLKIGA</sequence>
<evidence type="ECO:0000256" key="4">
    <source>
        <dbReference type="ARBA" id="ARBA00022679"/>
    </source>
</evidence>
<evidence type="ECO:0000256" key="1">
    <source>
        <dbReference type="ARBA" id="ARBA00010396"/>
    </source>
</evidence>
<comment type="function">
    <text evidence="6">Specifically methylates the N4 position of cytidine in position 1402 (C1402) of 16S rRNA.</text>
</comment>
<comment type="subcellular location">
    <subcellularLocation>
        <location evidence="6">Cytoplasm</location>
    </subcellularLocation>
</comment>
<keyword evidence="5 6" id="KW-0949">S-adenosyl-L-methionine</keyword>
<reference evidence="7 8" key="1">
    <citation type="journal article" date="2016" name="Nat. Commun.">
        <title>Thousands of microbial genomes shed light on interconnected biogeochemical processes in an aquifer system.</title>
        <authorList>
            <person name="Anantharaman K."/>
            <person name="Brown C.T."/>
            <person name="Hug L.A."/>
            <person name="Sharon I."/>
            <person name="Castelle C.J."/>
            <person name="Probst A.J."/>
            <person name="Thomas B.C."/>
            <person name="Singh A."/>
            <person name="Wilkins M.J."/>
            <person name="Karaoz U."/>
            <person name="Brodie E.L."/>
            <person name="Williams K.H."/>
            <person name="Hubbard S.S."/>
            <person name="Banfield J.F."/>
        </authorList>
    </citation>
    <scope>NUCLEOTIDE SEQUENCE [LARGE SCALE GENOMIC DNA]</scope>
</reference>
<evidence type="ECO:0000313" key="7">
    <source>
        <dbReference type="EMBL" id="OGG66999.1"/>
    </source>
</evidence>
<feature type="binding site" evidence="6">
    <location>
        <position position="111"/>
    </location>
    <ligand>
        <name>S-adenosyl-L-methionine</name>
        <dbReference type="ChEBI" id="CHEBI:59789"/>
    </ligand>
</feature>
<evidence type="ECO:0000256" key="3">
    <source>
        <dbReference type="ARBA" id="ARBA00022603"/>
    </source>
</evidence>
<dbReference type="InterPro" id="IPR002903">
    <property type="entry name" value="RsmH"/>
</dbReference>
<dbReference type="Proteomes" id="UP000178572">
    <property type="component" value="Unassembled WGS sequence"/>
</dbReference>
<comment type="catalytic activity">
    <reaction evidence="6">
        <text>cytidine(1402) in 16S rRNA + S-adenosyl-L-methionine = N(4)-methylcytidine(1402) in 16S rRNA + S-adenosyl-L-homocysteine + H(+)</text>
        <dbReference type="Rhea" id="RHEA:42928"/>
        <dbReference type="Rhea" id="RHEA-COMP:10286"/>
        <dbReference type="Rhea" id="RHEA-COMP:10287"/>
        <dbReference type="ChEBI" id="CHEBI:15378"/>
        <dbReference type="ChEBI" id="CHEBI:57856"/>
        <dbReference type="ChEBI" id="CHEBI:59789"/>
        <dbReference type="ChEBI" id="CHEBI:74506"/>
        <dbReference type="ChEBI" id="CHEBI:82748"/>
        <dbReference type="EC" id="2.1.1.199"/>
    </reaction>
</comment>
<dbReference type="EC" id="2.1.1.199" evidence="6"/>
<dbReference type="Gene3D" id="1.10.150.170">
    <property type="entry name" value="Putative methyltransferase TM0872, insert domain"/>
    <property type="match status" value="1"/>
</dbReference>
<evidence type="ECO:0000256" key="5">
    <source>
        <dbReference type="ARBA" id="ARBA00022691"/>
    </source>
</evidence>
<dbReference type="NCBIfam" id="TIGR00006">
    <property type="entry name" value="16S rRNA (cytosine(1402)-N(4))-methyltransferase RsmH"/>
    <property type="match status" value="1"/>
</dbReference>
<keyword evidence="3 6" id="KW-0489">Methyltransferase</keyword>
<dbReference type="SUPFAM" id="SSF81799">
    <property type="entry name" value="Putative methyltransferase TM0872, insert domain"/>
    <property type="match status" value="1"/>
</dbReference>
<dbReference type="SUPFAM" id="SSF53335">
    <property type="entry name" value="S-adenosyl-L-methionine-dependent methyltransferases"/>
    <property type="match status" value="1"/>
</dbReference>
<dbReference type="AlphaFoldDB" id="A0A1F6E006"/>
<feature type="binding site" evidence="6">
    <location>
        <begin position="36"/>
        <end position="38"/>
    </location>
    <ligand>
        <name>S-adenosyl-L-methionine</name>
        <dbReference type="ChEBI" id="CHEBI:59789"/>
    </ligand>
</feature>
<comment type="similarity">
    <text evidence="1 6">Belongs to the methyltransferase superfamily. RsmH family.</text>
</comment>
<evidence type="ECO:0000256" key="2">
    <source>
        <dbReference type="ARBA" id="ARBA00022552"/>
    </source>
</evidence>
<feature type="binding site" evidence="6">
    <location>
        <position position="104"/>
    </location>
    <ligand>
        <name>S-adenosyl-L-methionine</name>
        <dbReference type="ChEBI" id="CHEBI:59789"/>
    </ligand>
</feature>
<comment type="caution">
    <text evidence="7">The sequence shown here is derived from an EMBL/GenBank/DDBJ whole genome shotgun (WGS) entry which is preliminary data.</text>
</comment>
<gene>
    <name evidence="6" type="primary">rsmH</name>
    <name evidence="7" type="ORF">A3C21_04180</name>
</gene>
<feature type="binding site" evidence="6">
    <location>
        <position position="56"/>
    </location>
    <ligand>
        <name>S-adenosyl-L-methionine</name>
        <dbReference type="ChEBI" id="CHEBI:59789"/>
    </ligand>
</feature>
<accession>A0A1F6E006</accession>
<evidence type="ECO:0000313" key="8">
    <source>
        <dbReference type="Proteomes" id="UP000178572"/>
    </source>
</evidence>
<evidence type="ECO:0000256" key="6">
    <source>
        <dbReference type="HAMAP-Rule" id="MF_01007"/>
    </source>
</evidence>
<dbReference type="Pfam" id="PF01795">
    <property type="entry name" value="Methyltransf_5"/>
    <property type="match status" value="1"/>
</dbReference>
<dbReference type="Gene3D" id="3.40.50.150">
    <property type="entry name" value="Vaccinia Virus protein VP39"/>
    <property type="match status" value="1"/>
</dbReference>
<dbReference type="EMBL" id="MFLN01000031">
    <property type="protein sequence ID" value="OGG66999.1"/>
    <property type="molecule type" value="Genomic_DNA"/>
</dbReference>
<dbReference type="HAMAP" id="MF_01007">
    <property type="entry name" value="16SrRNA_methyltr_H"/>
    <property type="match status" value="1"/>
</dbReference>
<dbReference type="GO" id="GO:0071424">
    <property type="term" value="F:rRNA (cytosine-N4-)-methyltransferase activity"/>
    <property type="evidence" value="ECO:0007669"/>
    <property type="project" value="UniProtKB-UniRule"/>
</dbReference>
<proteinExistence type="inferred from homology"/>
<keyword evidence="2 6" id="KW-0698">rRNA processing</keyword>
<dbReference type="InterPro" id="IPR029063">
    <property type="entry name" value="SAM-dependent_MTases_sf"/>
</dbReference>
<dbReference type="GO" id="GO:0005737">
    <property type="term" value="C:cytoplasm"/>
    <property type="evidence" value="ECO:0007669"/>
    <property type="project" value="UniProtKB-SubCell"/>
</dbReference>